<feature type="non-terminal residue" evidence="2">
    <location>
        <position position="92"/>
    </location>
</feature>
<name>A0A392T7W0_9FABA</name>
<proteinExistence type="predicted"/>
<dbReference type="Proteomes" id="UP000265520">
    <property type="component" value="Unassembled WGS sequence"/>
</dbReference>
<comment type="caution">
    <text evidence="2">The sequence shown here is derived from an EMBL/GenBank/DDBJ whole genome shotgun (WGS) entry which is preliminary data.</text>
</comment>
<dbReference type="EMBL" id="LXQA010524738">
    <property type="protein sequence ID" value="MCI57181.1"/>
    <property type="molecule type" value="Genomic_DNA"/>
</dbReference>
<evidence type="ECO:0000313" key="3">
    <source>
        <dbReference type="Proteomes" id="UP000265520"/>
    </source>
</evidence>
<accession>A0A392T7W0</accession>
<dbReference type="AlphaFoldDB" id="A0A392T7W0"/>
<keyword evidence="3" id="KW-1185">Reference proteome</keyword>
<feature type="region of interest" description="Disordered" evidence="1">
    <location>
        <begin position="56"/>
        <end position="92"/>
    </location>
</feature>
<evidence type="ECO:0000256" key="1">
    <source>
        <dbReference type="SAM" id="MobiDB-lite"/>
    </source>
</evidence>
<organism evidence="2 3">
    <name type="scientific">Trifolium medium</name>
    <dbReference type="NCBI Taxonomy" id="97028"/>
    <lineage>
        <taxon>Eukaryota</taxon>
        <taxon>Viridiplantae</taxon>
        <taxon>Streptophyta</taxon>
        <taxon>Embryophyta</taxon>
        <taxon>Tracheophyta</taxon>
        <taxon>Spermatophyta</taxon>
        <taxon>Magnoliopsida</taxon>
        <taxon>eudicotyledons</taxon>
        <taxon>Gunneridae</taxon>
        <taxon>Pentapetalae</taxon>
        <taxon>rosids</taxon>
        <taxon>fabids</taxon>
        <taxon>Fabales</taxon>
        <taxon>Fabaceae</taxon>
        <taxon>Papilionoideae</taxon>
        <taxon>50 kb inversion clade</taxon>
        <taxon>NPAAA clade</taxon>
        <taxon>Hologalegina</taxon>
        <taxon>IRL clade</taxon>
        <taxon>Trifolieae</taxon>
        <taxon>Trifolium</taxon>
    </lineage>
</organism>
<reference evidence="2 3" key="1">
    <citation type="journal article" date="2018" name="Front. Plant Sci.">
        <title>Red Clover (Trifolium pratense) and Zigzag Clover (T. medium) - A Picture of Genomic Similarities and Differences.</title>
        <authorList>
            <person name="Dluhosova J."/>
            <person name="Istvanek J."/>
            <person name="Nedelnik J."/>
            <person name="Repkova J."/>
        </authorList>
    </citation>
    <scope>NUCLEOTIDE SEQUENCE [LARGE SCALE GENOMIC DNA]</scope>
    <source>
        <strain evidence="3">cv. 10/8</strain>
        <tissue evidence="2">Leaf</tissue>
    </source>
</reference>
<evidence type="ECO:0000313" key="2">
    <source>
        <dbReference type="EMBL" id="MCI57181.1"/>
    </source>
</evidence>
<feature type="non-terminal residue" evidence="2">
    <location>
        <position position="1"/>
    </location>
</feature>
<protein>
    <submittedName>
        <fullName evidence="2">Uncharacterized protein</fullName>
    </submittedName>
</protein>
<sequence>KDDELNIVKLDRAGAYLDGFDFAIAQVKVIYPEADHSLLEQADAFKVIKDGKLVDQEVPTNSGPSGAVAESNLVAEGNPDVAGEAKVADGNP</sequence>